<dbReference type="PROSITE" id="PS51171">
    <property type="entry name" value="PREPHENATE_DEHYDR_3"/>
    <property type="match status" value="1"/>
</dbReference>
<dbReference type="SUPFAM" id="SSF55021">
    <property type="entry name" value="ACT-like"/>
    <property type="match status" value="1"/>
</dbReference>
<evidence type="ECO:0000256" key="9">
    <source>
        <dbReference type="SAM" id="SignalP"/>
    </source>
</evidence>
<organism evidence="12 13">
    <name type="scientific">Skeletonema marinoi</name>
    <dbReference type="NCBI Taxonomy" id="267567"/>
    <lineage>
        <taxon>Eukaryota</taxon>
        <taxon>Sar</taxon>
        <taxon>Stramenopiles</taxon>
        <taxon>Ochrophyta</taxon>
        <taxon>Bacillariophyta</taxon>
        <taxon>Coscinodiscophyceae</taxon>
        <taxon>Thalassiosirophycidae</taxon>
        <taxon>Thalassiosirales</taxon>
        <taxon>Skeletonemataceae</taxon>
        <taxon>Skeletonema</taxon>
        <taxon>Skeletonema marinoi-dohrnii complex</taxon>
    </lineage>
</organism>
<keyword evidence="7" id="KW-0175">Coiled coil</keyword>
<evidence type="ECO:0000313" key="12">
    <source>
        <dbReference type="EMBL" id="KAK1745181.1"/>
    </source>
</evidence>
<dbReference type="SUPFAM" id="SSF51735">
    <property type="entry name" value="NAD(P)-binding Rossmann-fold domains"/>
    <property type="match status" value="1"/>
</dbReference>
<keyword evidence="4" id="KW-0584">Phenylalanine biosynthesis</keyword>
<dbReference type="InterPro" id="IPR036291">
    <property type="entry name" value="NAD(P)-bd_dom_sf"/>
</dbReference>
<keyword evidence="5 12" id="KW-0456">Lyase</keyword>
<accession>A0AAD9DEZ7</accession>
<feature type="compositionally biased region" description="Low complexity" evidence="8">
    <location>
        <begin position="93"/>
        <end position="104"/>
    </location>
</feature>
<feature type="domain" description="Prephenate/arogenate dehydrogenase" evidence="11">
    <location>
        <begin position="465"/>
        <end position="744"/>
    </location>
</feature>
<protein>
    <submittedName>
        <fullName evidence="12">Prephenate dehydratase</fullName>
        <ecNumber evidence="12">4.2.1.51</ecNumber>
    </submittedName>
</protein>
<feature type="compositionally biased region" description="Low complexity" evidence="8">
    <location>
        <begin position="64"/>
        <end position="86"/>
    </location>
</feature>
<evidence type="ECO:0000256" key="7">
    <source>
        <dbReference type="SAM" id="Coils"/>
    </source>
</evidence>
<dbReference type="Pfam" id="PF26213">
    <property type="entry name" value="TYRAAT1_C"/>
    <property type="match status" value="1"/>
</dbReference>
<dbReference type="PROSITE" id="PS00858">
    <property type="entry name" value="PREPHENATE_DEHYDR_2"/>
    <property type="match status" value="1"/>
</dbReference>
<dbReference type="InterPro" id="IPR059064">
    <property type="entry name" value="TYRAAT2_C"/>
</dbReference>
<dbReference type="EC" id="4.2.1.51" evidence="12"/>
<keyword evidence="9" id="KW-0732">Signal</keyword>
<dbReference type="InterPro" id="IPR001086">
    <property type="entry name" value="Preph_deHydtase"/>
</dbReference>
<dbReference type="GO" id="GO:0004665">
    <property type="term" value="F:prephenate dehydrogenase (NADP+) activity"/>
    <property type="evidence" value="ECO:0007669"/>
    <property type="project" value="InterPro"/>
</dbReference>
<gene>
    <name evidence="12" type="ORF">QTG54_004472</name>
</gene>
<keyword evidence="1" id="KW-0028">Amino-acid biosynthesis</keyword>
<feature type="coiled-coil region" evidence="7">
    <location>
        <begin position="692"/>
        <end position="719"/>
    </location>
</feature>
<dbReference type="PANTHER" id="PTHR21022:SF19">
    <property type="entry name" value="PREPHENATE DEHYDRATASE-RELATED"/>
    <property type="match status" value="1"/>
</dbReference>
<evidence type="ECO:0000256" key="6">
    <source>
        <dbReference type="ARBA" id="ARBA00029440"/>
    </source>
</evidence>
<sequence length="767" mass="84495">MMMHFHRRLPSAIVLTVLVASIITTHVMSESPSRYLTSRTKGSNSILLPKGALSEIRSVIESSSTAQSQQPSSILSSSSSSIISSSTPLRGGATQTSAPTTSSSVPKPIRVAFQGEAGAYSEKSLRELLGPNVIAVPRPNFESCYRAVASKECDYALMPIENSLGGSIHENYDLMLRYDLTIVAEHDFRVRHCLLTKPGMDVTKIKYAISHSQALSQCDNYLRARGITPLATYDTAGSAKMISSALKGDAFGREMPEGCTPDNTAAIASDLAGLTFGLECKQEGIEDDDSNFTRFLLLGRNGVAQHLNKKTPCKTSLVFTLPNSAGALYKSLACFSLRDIDMSKIESRPMSAALLNYLRFKNAVTYSKQATSSQKYGKDLPRFRYLFYLDILSSELDEGVQNALHHLREQSDYCRVLGSYPAKSRLVGPVAEAVEALNVANAGKPSTGDLRLKKLPSDEDEARQLKIGLIGYGKFGNYLSQQLSQHNVRCIDTLDKSKEAEENNVEYYPNFDMTNFLQGLDVVIITVPMIELEETLESLPVDKLRNKLVVEVCPLNVYPKTVLTRMLPSEADILCTNPMFSPGMNVDGQSGKSLDGLPFVYEKVRIRDTSRADSFLSTFERARAQMVEMASEDHDAYVADAEFVTHLTGRLLDRNLLPVTPVSSREYAALCDLADLTGNDTFDLFYGMFKFNDRAKMLLDKMRDNLASVERKLAAKEAYLAASAEMKNSERQKLLAECKMLLMEMARSSAPAPVTESKKDGEDKSSS</sequence>
<feature type="compositionally biased region" description="Basic and acidic residues" evidence="8">
    <location>
        <begin position="756"/>
        <end position="767"/>
    </location>
</feature>
<evidence type="ECO:0000313" key="13">
    <source>
        <dbReference type="Proteomes" id="UP001224775"/>
    </source>
</evidence>
<dbReference type="PANTHER" id="PTHR21022">
    <property type="entry name" value="PREPHENATE DEHYDRATASE P PROTEIN"/>
    <property type="match status" value="1"/>
</dbReference>
<dbReference type="AlphaFoldDB" id="A0AAD9DEZ7"/>
<keyword evidence="3" id="KW-0057">Aromatic amino acid biosynthesis</keyword>
<dbReference type="PROSITE" id="PS51176">
    <property type="entry name" value="PDH_ADH"/>
    <property type="match status" value="1"/>
</dbReference>
<dbReference type="InterPro" id="IPR003099">
    <property type="entry name" value="Prephen_DH"/>
</dbReference>
<comment type="caution">
    <text evidence="12">The sequence shown here is derived from an EMBL/GenBank/DDBJ whole genome shotgun (WGS) entry which is preliminary data.</text>
</comment>
<dbReference type="GO" id="GO:0005737">
    <property type="term" value="C:cytoplasm"/>
    <property type="evidence" value="ECO:0007669"/>
    <property type="project" value="TreeGrafter"/>
</dbReference>
<evidence type="ECO:0000256" key="8">
    <source>
        <dbReference type="SAM" id="MobiDB-lite"/>
    </source>
</evidence>
<keyword evidence="13" id="KW-1185">Reference proteome</keyword>
<dbReference type="GO" id="GO:0004664">
    <property type="term" value="F:prephenate dehydratase activity"/>
    <property type="evidence" value="ECO:0007669"/>
    <property type="project" value="UniProtKB-EC"/>
</dbReference>
<reference evidence="12" key="1">
    <citation type="submission" date="2023-06" db="EMBL/GenBank/DDBJ databases">
        <title>Survivors Of The Sea: Transcriptome response of Skeletonema marinoi to long-term dormancy.</title>
        <authorList>
            <person name="Pinder M.I.M."/>
            <person name="Kourtchenko O."/>
            <person name="Robertson E.K."/>
            <person name="Larsson T."/>
            <person name="Maumus F."/>
            <person name="Osuna-Cruz C.M."/>
            <person name="Vancaester E."/>
            <person name="Stenow R."/>
            <person name="Vandepoele K."/>
            <person name="Ploug H."/>
            <person name="Bruchert V."/>
            <person name="Godhe A."/>
            <person name="Topel M."/>
        </authorList>
    </citation>
    <scope>NUCLEOTIDE SEQUENCE</scope>
    <source>
        <strain evidence="12">R05AC</strain>
    </source>
</reference>
<dbReference type="Proteomes" id="UP001224775">
    <property type="component" value="Unassembled WGS sequence"/>
</dbReference>
<comment type="pathway">
    <text evidence="6">Amino-acid biosynthesis.</text>
</comment>
<keyword evidence="2" id="KW-0560">Oxidoreductase</keyword>
<evidence type="ECO:0000256" key="3">
    <source>
        <dbReference type="ARBA" id="ARBA00023141"/>
    </source>
</evidence>
<dbReference type="GO" id="GO:0009094">
    <property type="term" value="P:L-phenylalanine biosynthetic process"/>
    <property type="evidence" value="ECO:0007669"/>
    <property type="project" value="UniProtKB-KW"/>
</dbReference>
<dbReference type="Gene3D" id="3.40.190.10">
    <property type="entry name" value="Periplasmic binding protein-like II"/>
    <property type="match status" value="2"/>
</dbReference>
<dbReference type="Gene3D" id="3.40.50.720">
    <property type="entry name" value="NAD(P)-binding Rossmann-like Domain"/>
    <property type="match status" value="1"/>
</dbReference>
<dbReference type="GO" id="GO:0008977">
    <property type="term" value="F:prephenate dehydrogenase (NAD+) activity"/>
    <property type="evidence" value="ECO:0007669"/>
    <property type="project" value="InterPro"/>
</dbReference>
<dbReference type="SUPFAM" id="SSF53850">
    <property type="entry name" value="Periplasmic binding protein-like II"/>
    <property type="match status" value="1"/>
</dbReference>
<evidence type="ECO:0000256" key="4">
    <source>
        <dbReference type="ARBA" id="ARBA00023222"/>
    </source>
</evidence>
<evidence type="ECO:0000256" key="2">
    <source>
        <dbReference type="ARBA" id="ARBA00023002"/>
    </source>
</evidence>
<dbReference type="CDD" id="cd13631">
    <property type="entry name" value="PBP2_Ct-PDT_like"/>
    <property type="match status" value="1"/>
</dbReference>
<proteinExistence type="predicted"/>
<evidence type="ECO:0000259" key="11">
    <source>
        <dbReference type="PROSITE" id="PS51176"/>
    </source>
</evidence>
<feature type="region of interest" description="Disordered" evidence="8">
    <location>
        <begin position="64"/>
        <end position="106"/>
    </location>
</feature>
<dbReference type="InterPro" id="IPR045865">
    <property type="entry name" value="ACT-like_dom_sf"/>
</dbReference>
<dbReference type="GO" id="GO:0006571">
    <property type="term" value="P:tyrosine biosynthetic process"/>
    <property type="evidence" value="ECO:0007669"/>
    <property type="project" value="InterPro"/>
</dbReference>
<dbReference type="CDD" id="cd04905">
    <property type="entry name" value="ACT_CM-PDT"/>
    <property type="match status" value="1"/>
</dbReference>
<feature type="domain" description="Prephenate dehydratase" evidence="10">
    <location>
        <begin position="110"/>
        <end position="300"/>
    </location>
</feature>
<name>A0AAD9DEZ7_9STRA</name>
<dbReference type="InterPro" id="IPR028939">
    <property type="entry name" value="P5C_Rdtase_cat_N"/>
</dbReference>
<evidence type="ECO:0000256" key="5">
    <source>
        <dbReference type="ARBA" id="ARBA00023239"/>
    </source>
</evidence>
<evidence type="ECO:0000259" key="10">
    <source>
        <dbReference type="PROSITE" id="PS51171"/>
    </source>
</evidence>
<dbReference type="Pfam" id="PF00800">
    <property type="entry name" value="PDT"/>
    <property type="match status" value="1"/>
</dbReference>
<dbReference type="InterPro" id="IPR018528">
    <property type="entry name" value="Preph_deHydtase_CS"/>
</dbReference>
<dbReference type="Pfam" id="PF03807">
    <property type="entry name" value="F420_oxidored"/>
    <property type="match status" value="1"/>
</dbReference>
<feature type="region of interest" description="Disordered" evidence="8">
    <location>
        <begin position="747"/>
        <end position="767"/>
    </location>
</feature>
<dbReference type="EMBL" id="JATAAI010000006">
    <property type="protein sequence ID" value="KAK1745181.1"/>
    <property type="molecule type" value="Genomic_DNA"/>
</dbReference>
<feature type="signal peptide" evidence="9">
    <location>
        <begin position="1"/>
        <end position="29"/>
    </location>
</feature>
<feature type="chain" id="PRO_5042231704" evidence="9">
    <location>
        <begin position="30"/>
        <end position="767"/>
    </location>
</feature>
<evidence type="ECO:0000256" key="1">
    <source>
        <dbReference type="ARBA" id="ARBA00022605"/>
    </source>
</evidence>
<dbReference type="Gene3D" id="3.30.70.260">
    <property type="match status" value="1"/>
</dbReference>